<dbReference type="EMBL" id="KN847323">
    <property type="protein sequence ID" value="KIW50453.1"/>
    <property type="molecule type" value="Genomic_DNA"/>
</dbReference>
<evidence type="ECO:0000256" key="2">
    <source>
        <dbReference type="ARBA" id="ARBA00022857"/>
    </source>
</evidence>
<dbReference type="Proteomes" id="UP000054342">
    <property type="component" value="Unassembled WGS sequence"/>
</dbReference>
<evidence type="ECO:0000313" key="5">
    <source>
        <dbReference type="EMBL" id="KIW50453.1"/>
    </source>
</evidence>
<protein>
    <submittedName>
        <fullName evidence="5">Uncharacterized protein</fullName>
    </submittedName>
</protein>
<evidence type="ECO:0000256" key="3">
    <source>
        <dbReference type="ARBA" id="ARBA00023002"/>
    </source>
</evidence>
<dbReference type="PROSITE" id="PS00061">
    <property type="entry name" value="ADH_SHORT"/>
    <property type="match status" value="1"/>
</dbReference>
<keyword evidence="2" id="KW-0521">NADP</keyword>
<comment type="similarity">
    <text evidence="1 4">Belongs to the short-chain dehydrogenases/reductases (SDR) family.</text>
</comment>
<evidence type="ECO:0000256" key="1">
    <source>
        <dbReference type="ARBA" id="ARBA00006484"/>
    </source>
</evidence>
<dbReference type="PANTHER" id="PTHR24322:SF736">
    <property type="entry name" value="RETINOL DEHYDROGENASE 10"/>
    <property type="match status" value="1"/>
</dbReference>
<keyword evidence="6" id="KW-1185">Reference proteome</keyword>
<accession>A0A0D2E4W5</accession>
<dbReference type="RefSeq" id="XP_013311037.1">
    <property type="nucleotide sequence ID" value="XM_013455583.1"/>
</dbReference>
<reference evidence="5 6" key="1">
    <citation type="submission" date="2015-01" db="EMBL/GenBank/DDBJ databases">
        <title>The Genome Sequence of Exophiala xenobiotica CBS118157.</title>
        <authorList>
            <consortium name="The Broad Institute Genomics Platform"/>
            <person name="Cuomo C."/>
            <person name="de Hoog S."/>
            <person name="Gorbushina A."/>
            <person name="Stielow B."/>
            <person name="Teixiera M."/>
            <person name="Abouelleil A."/>
            <person name="Chapman S.B."/>
            <person name="Priest M."/>
            <person name="Young S.K."/>
            <person name="Wortman J."/>
            <person name="Nusbaum C."/>
            <person name="Birren B."/>
        </authorList>
    </citation>
    <scope>NUCLEOTIDE SEQUENCE [LARGE SCALE GENOMIC DNA]</scope>
    <source>
        <strain evidence="5 6">CBS 118157</strain>
    </source>
</reference>
<dbReference type="Gene3D" id="3.40.50.720">
    <property type="entry name" value="NAD(P)-binding Rossmann-like Domain"/>
    <property type="match status" value="1"/>
</dbReference>
<dbReference type="PRINTS" id="PR00080">
    <property type="entry name" value="SDRFAMILY"/>
</dbReference>
<dbReference type="Pfam" id="PF00106">
    <property type="entry name" value="adh_short"/>
    <property type="match status" value="1"/>
</dbReference>
<dbReference type="InterPro" id="IPR020904">
    <property type="entry name" value="Sc_DH/Rdtase_CS"/>
</dbReference>
<dbReference type="OrthoDB" id="10253736at2759"/>
<gene>
    <name evidence="5" type="ORF">PV05_12040</name>
</gene>
<evidence type="ECO:0000313" key="6">
    <source>
        <dbReference type="Proteomes" id="UP000054342"/>
    </source>
</evidence>
<dbReference type="GeneID" id="25333948"/>
<dbReference type="GO" id="GO:0016616">
    <property type="term" value="F:oxidoreductase activity, acting on the CH-OH group of donors, NAD or NADP as acceptor"/>
    <property type="evidence" value="ECO:0007669"/>
    <property type="project" value="TreeGrafter"/>
</dbReference>
<dbReference type="STRING" id="348802.A0A0D2E4W5"/>
<dbReference type="AlphaFoldDB" id="A0A0D2E4W5"/>
<dbReference type="HOGENOM" id="CLU_010194_5_2_1"/>
<sequence>MATPGPLERLNRVVLSGVTLPFGILRYAATEPVFTGSLLFALTRAPSQYRTRLLSFLRDRGLSSDRIATLVKALKVLLIIGVIRRINHALTRLALNMWHFKKAGAPFRFGASGKPELVVVTGGCSGFGYEMTKEFSKIARVVVLDISPVPPELETNPDVHYYQLDLTNFAAIESIAEQIRKEHGDPSVLVNNAGIATGTTVVGSDAKLTERVFKVNLACHFILIKEFLPAMLRAKKGHIVTIASMASFAATPGLVDYSCTKIGALYLHEGLRAELRDKYENGDCIQLTCVHPSWHNTGITKPFEHILQRHGVRTDPASNVSDAVVEQVLASRSGQIFMPRSEETKIRIRNWPIWLQDVAMYIHRKRAGLSL</sequence>
<organism evidence="5 6">
    <name type="scientific">Exophiala xenobiotica</name>
    <dbReference type="NCBI Taxonomy" id="348802"/>
    <lineage>
        <taxon>Eukaryota</taxon>
        <taxon>Fungi</taxon>
        <taxon>Dikarya</taxon>
        <taxon>Ascomycota</taxon>
        <taxon>Pezizomycotina</taxon>
        <taxon>Eurotiomycetes</taxon>
        <taxon>Chaetothyriomycetidae</taxon>
        <taxon>Chaetothyriales</taxon>
        <taxon>Herpotrichiellaceae</taxon>
        <taxon>Exophiala</taxon>
    </lineage>
</organism>
<evidence type="ECO:0000256" key="4">
    <source>
        <dbReference type="RuleBase" id="RU000363"/>
    </source>
</evidence>
<dbReference type="PANTHER" id="PTHR24322">
    <property type="entry name" value="PKSB"/>
    <property type="match status" value="1"/>
</dbReference>
<dbReference type="InterPro" id="IPR036291">
    <property type="entry name" value="NAD(P)-bd_dom_sf"/>
</dbReference>
<keyword evidence="3" id="KW-0560">Oxidoreductase</keyword>
<dbReference type="PRINTS" id="PR00081">
    <property type="entry name" value="GDHRDH"/>
</dbReference>
<name>A0A0D2E4W5_9EURO</name>
<proteinExistence type="inferred from homology"/>
<dbReference type="InterPro" id="IPR002347">
    <property type="entry name" value="SDR_fam"/>
</dbReference>
<dbReference type="SUPFAM" id="SSF51735">
    <property type="entry name" value="NAD(P)-binding Rossmann-fold domains"/>
    <property type="match status" value="1"/>
</dbReference>